<sequence length="253" mass="25630">MIAAMLMAMGMLFGLSGLVPDEGDTTVEGGDDAEALTGRDSDDSLSGGGGSDLLLGYGGDDTLSGGSGNDWLFGLDGDDLITGGAQDDVISGGYGADTLYGGDGHDFVESAGVLDEAALTGSAAGARSFGDLAFLYDFDQPGDAGDVVDLGDGDDTVVAGGADTVTTGDGADEIALGDWYRGQPPVTITDFDPRSDIVTYAHDRAGAAPVFETYLNPLSGDAELRADGEVFAIIRNAGAGFEPVEILRRSYAA</sequence>
<dbReference type="GO" id="GO:0005509">
    <property type="term" value="F:calcium ion binding"/>
    <property type="evidence" value="ECO:0007669"/>
    <property type="project" value="InterPro"/>
</dbReference>
<dbReference type="InterPro" id="IPR001343">
    <property type="entry name" value="Hemolysn_Ca-bd"/>
</dbReference>
<protein>
    <submittedName>
        <fullName evidence="4">Hemolysin-type calcium-binding repeat-containing protein</fullName>
    </submittedName>
</protein>
<keyword evidence="5" id="KW-1185">Reference proteome</keyword>
<evidence type="ECO:0000256" key="1">
    <source>
        <dbReference type="ARBA" id="ARBA00004613"/>
    </source>
</evidence>
<evidence type="ECO:0000313" key="4">
    <source>
        <dbReference type="EMBL" id="SHK43882.1"/>
    </source>
</evidence>
<reference evidence="4 5" key="1">
    <citation type="submission" date="2016-11" db="EMBL/GenBank/DDBJ databases">
        <authorList>
            <person name="Varghese N."/>
            <person name="Submissions S."/>
        </authorList>
    </citation>
    <scope>NUCLEOTIDE SEQUENCE [LARGE SCALE GENOMIC DNA]</scope>
    <source>
        <strain evidence="4 5">DSM 29620</strain>
    </source>
</reference>
<evidence type="ECO:0000256" key="2">
    <source>
        <dbReference type="ARBA" id="ARBA00022525"/>
    </source>
</evidence>
<feature type="region of interest" description="Disordered" evidence="3">
    <location>
        <begin position="23"/>
        <end position="47"/>
    </location>
</feature>
<dbReference type="Gene3D" id="2.150.10.10">
    <property type="entry name" value="Serralysin-like metalloprotease, C-terminal"/>
    <property type="match status" value="2"/>
</dbReference>
<gene>
    <name evidence="4" type="ORF">SAMN05444142_105157</name>
</gene>
<comment type="subcellular location">
    <subcellularLocation>
        <location evidence="1">Secreted</location>
    </subcellularLocation>
</comment>
<dbReference type="Pfam" id="PF00353">
    <property type="entry name" value="HemolysinCabind"/>
    <property type="match status" value="3"/>
</dbReference>
<dbReference type="OrthoDB" id="8479154at2"/>
<dbReference type="GO" id="GO:0005576">
    <property type="term" value="C:extracellular region"/>
    <property type="evidence" value="ECO:0007669"/>
    <property type="project" value="UniProtKB-SubCell"/>
</dbReference>
<dbReference type="PANTHER" id="PTHR38340">
    <property type="entry name" value="S-LAYER PROTEIN"/>
    <property type="match status" value="1"/>
</dbReference>
<feature type="compositionally biased region" description="Acidic residues" evidence="3">
    <location>
        <begin position="23"/>
        <end position="34"/>
    </location>
</feature>
<dbReference type="Proteomes" id="UP000324252">
    <property type="component" value="Unassembled WGS sequence"/>
</dbReference>
<proteinExistence type="predicted"/>
<evidence type="ECO:0000313" key="5">
    <source>
        <dbReference type="Proteomes" id="UP000324252"/>
    </source>
</evidence>
<dbReference type="AlphaFoldDB" id="A0A1H0F2E2"/>
<dbReference type="PROSITE" id="PS00330">
    <property type="entry name" value="HEMOLYSIN_CALCIUM"/>
    <property type="match status" value="2"/>
</dbReference>
<dbReference type="InterPro" id="IPR050557">
    <property type="entry name" value="RTX_toxin/Mannuronan_C5-epim"/>
</dbReference>
<dbReference type="PANTHER" id="PTHR38340:SF1">
    <property type="entry name" value="S-LAYER PROTEIN"/>
    <property type="match status" value="1"/>
</dbReference>
<evidence type="ECO:0000256" key="3">
    <source>
        <dbReference type="SAM" id="MobiDB-lite"/>
    </source>
</evidence>
<dbReference type="InterPro" id="IPR018511">
    <property type="entry name" value="Hemolysin-typ_Ca-bd_CS"/>
</dbReference>
<dbReference type="SUPFAM" id="SSF51120">
    <property type="entry name" value="beta-Roll"/>
    <property type="match status" value="1"/>
</dbReference>
<keyword evidence="2" id="KW-0964">Secreted</keyword>
<dbReference type="InterPro" id="IPR011049">
    <property type="entry name" value="Serralysin-like_metalloprot_C"/>
</dbReference>
<dbReference type="PRINTS" id="PR00313">
    <property type="entry name" value="CABNDNGRPT"/>
</dbReference>
<organism evidence="4 5">
    <name type="scientific">Lutimaribacter pacificus</name>
    <dbReference type="NCBI Taxonomy" id="391948"/>
    <lineage>
        <taxon>Bacteria</taxon>
        <taxon>Pseudomonadati</taxon>
        <taxon>Pseudomonadota</taxon>
        <taxon>Alphaproteobacteria</taxon>
        <taxon>Rhodobacterales</taxon>
        <taxon>Roseobacteraceae</taxon>
        <taxon>Lutimaribacter</taxon>
    </lineage>
</organism>
<dbReference type="EMBL" id="FQZZ01000005">
    <property type="protein sequence ID" value="SHK43882.1"/>
    <property type="molecule type" value="Genomic_DNA"/>
</dbReference>
<accession>A0A1H0F2E2</accession>
<dbReference type="RefSeq" id="WP_149787536.1">
    <property type="nucleotide sequence ID" value="NZ_FNIO01000002.1"/>
</dbReference>
<name>A0A1H0F2E2_9RHOB</name>